<dbReference type="OrthoDB" id="9815641at2"/>
<sequence>MRLPRLFIDKPLSLGVHTLPADRAHYLSRVLRRRAFDAVQLFDGSGFEYLGELTPSSKSLQVALKQCLPGLAREKLAIHLGQGLSRGERMDWVIQKATELGASSITPIISERCEVQLKGERSEKRLGHWRQIAISACEQCGRSYLPQINPPQPLKSWLAETGADLKLVLSPQSSSALPCTQPASLALLIGAEGGLTEDEVKKAQLAGFLALRLGPRILRTETAAIAALAVAQQCFGDF</sequence>
<evidence type="ECO:0000256" key="8">
    <source>
        <dbReference type="ARBA" id="ARBA00022679"/>
    </source>
</evidence>
<evidence type="ECO:0000313" key="15">
    <source>
        <dbReference type="EMBL" id="KXU36141.1"/>
    </source>
</evidence>
<feature type="domain" description="Ribosomal RNA small subunit methyltransferase E PUA-like" evidence="14">
    <location>
        <begin position="19"/>
        <end position="62"/>
    </location>
</feature>
<reference evidence="15 16" key="1">
    <citation type="submission" date="2016-02" db="EMBL/GenBank/DDBJ databases">
        <authorList>
            <person name="Wen L."/>
            <person name="He K."/>
            <person name="Yang H."/>
        </authorList>
    </citation>
    <scope>NUCLEOTIDE SEQUENCE [LARGE SCALE GENOMIC DNA]</scope>
    <source>
        <strain evidence="15 16">CV58</strain>
    </source>
</reference>
<dbReference type="SUPFAM" id="SSF88697">
    <property type="entry name" value="PUA domain-like"/>
    <property type="match status" value="1"/>
</dbReference>
<dbReference type="NCBIfam" id="TIGR00046">
    <property type="entry name" value="RsmE family RNA methyltransferase"/>
    <property type="match status" value="1"/>
</dbReference>
<keyword evidence="16" id="KW-1185">Reference proteome</keyword>
<keyword evidence="7 12" id="KW-0489">Methyltransferase</keyword>
<dbReference type="GO" id="GO:0070042">
    <property type="term" value="F:rRNA (uridine-N3-)-methyltransferase activity"/>
    <property type="evidence" value="ECO:0007669"/>
    <property type="project" value="TreeGrafter"/>
</dbReference>
<protein>
    <recommendedName>
        <fullName evidence="4 12">Ribosomal RNA small subunit methyltransferase E</fullName>
        <ecNumber evidence="3 12">2.1.1.193</ecNumber>
    </recommendedName>
</protein>
<evidence type="ECO:0000256" key="12">
    <source>
        <dbReference type="PIRNR" id="PIRNR015601"/>
    </source>
</evidence>
<dbReference type="Proteomes" id="UP000072660">
    <property type="component" value="Unassembled WGS sequence"/>
</dbReference>
<evidence type="ECO:0000256" key="3">
    <source>
        <dbReference type="ARBA" id="ARBA00012328"/>
    </source>
</evidence>
<evidence type="ECO:0000256" key="6">
    <source>
        <dbReference type="ARBA" id="ARBA00022552"/>
    </source>
</evidence>
<dbReference type="RefSeq" id="WP_068392056.1">
    <property type="nucleotide sequence ID" value="NZ_LSZO01000188.1"/>
</dbReference>
<evidence type="ECO:0000259" key="14">
    <source>
        <dbReference type="Pfam" id="PF20260"/>
    </source>
</evidence>
<dbReference type="EC" id="2.1.1.193" evidence="3 12"/>
<comment type="catalytic activity">
    <reaction evidence="11 12">
        <text>uridine(1498) in 16S rRNA + S-adenosyl-L-methionine = N(3)-methyluridine(1498) in 16S rRNA + S-adenosyl-L-homocysteine + H(+)</text>
        <dbReference type="Rhea" id="RHEA:42920"/>
        <dbReference type="Rhea" id="RHEA-COMP:10283"/>
        <dbReference type="Rhea" id="RHEA-COMP:10284"/>
        <dbReference type="ChEBI" id="CHEBI:15378"/>
        <dbReference type="ChEBI" id="CHEBI:57856"/>
        <dbReference type="ChEBI" id="CHEBI:59789"/>
        <dbReference type="ChEBI" id="CHEBI:65315"/>
        <dbReference type="ChEBI" id="CHEBI:74502"/>
        <dbReference type="EC" id="2.1.1.193"/>
    </reaction>
</comment>
<dbReference type="PANTHER" id="PTHR30027:SF3">
    <property type="entry name" value="16S RRNA (URACIL(1498)-N(3))-METHYLTRANSFERASE"/>
    <property type="match status" value="1"/>
</dbReference>
<keyword evidence="5 12" id="KW-0963">Cytoplasm</keyword>
<evidence type="ECO:0000256" key="4">
    <source>
        <dbReference type="ARBA" id="ARBA00013673"/>
    </source>
</evidence>
<dbReference type="Gene3D" id="2.40.240.20">
    <property type="entry name" value="Hypothetical PUA domain-like, domain 1"/>
    <property type="match status" value="1"/>
</dbReference>
<dbReference type="CDD" id="cd18084">
    <property type="entry name" value="RsmE-like"/>
    <property type="match status" value="1"/>
</dbReference>
<dbReference type="GO" id="GO:0005737">
    <property type="term" value="C:cytoplasm"/>
    <property type="evidence" value="ECO:0007669"/>
    <property type="project" value="UniProtKB-SubCell"/>
</dbReference>
<evidence type="ECO:0000313" key="16">
    <source>
        <dbReference type="Proteomes" id="UP000072660"/>
    </source>
</evidence>
<evidence type="ECO:0000256" key="11">
    <source>
        <dbReference type="ARBA" id="ARBA00047944"/>
    </source>
</evidence>
<dbReference type="AlphaFoldDB" id="A0A139SNX3"/>
<evidence type="ECO:0000256" key="2">
    <source>
        <dbReference type="ARBA" id="ARBA00005528"/>
    </source>
</evidence>
<keyword evidence="8 12" id="KW-0808">Transferase</keyword>
<dbReference type="InterPro" id="IPR029026">
    <property type="entry name" value="tRNA_m1G_MTases_N"/>
</dbReference>
<dbReference type="Pfam" id="PF20260">
    <property type="entry name" value="PUA_4"/>
    <property type="match status" value="1"/>
</dbReference>
<dbReference type="EMBL" id="LSZO01000188">
    <property type="protein sequence ID" value="KXU36141.1"/>
    <property type="molecule type" value="Genomic_DNA"/>
</dbReference>
<evidence type="ECO:0000256" key="10">
    <source>
        <dbReference type="ARBA" id="ARBA00025699"/>
    </source>
</evidence>
<evidence type="ECO:0000259" key="13">
    <source>
        <dbReference type="Pfam" id="PF04452"/>
    </source>
</evidence>
<keyword evidence="9 12" id="KW-0949">S-adenosyl-L-methionine</keyword>
<comment type="caution">
    <text evidence="15">The sequence shown here is derived from an EMBL/GenBank/DDBJ whole genome shotgun (WGS) entry which is preliminary data.</text>
</comment>
<comment type="subcellular location">
    <subcellularLocation>
        <location evidence="1 12">Cytoplasm</location>
    </subcellularLocation>
</comment>
<dbReference type="PIRSF" id="PIRSF015601">
    <property type="entry name" value="MTase_slr0722"/>
    <property type="match status" value="1"/>
</dbReference>
<accession>A0A139SNX3</accession>
<keyword evidence="6 12" id="KW-0698">rRNA processing</keyword>
<dbReference type="Gene3D" id="3.40.1280.10">
    <property type="match status" value="1"/>
</dbReference>
<dbReference type="GO" id="GO:0070475">
    <property type="term" value="P:rRNA base methylation"/>
    <property type="evidence" value="ECO:0007669"/>
    <property type="project" value="TreeGrafter"/>
</dbReference>
<proteinExistence type="inferred from homology"/>
<dbReference type="InterPro" id="IPR046886">
    <property type="entry name" value="RsmE_MTase_dom"/>
</dbReference>
<dbReference type="InterPro" id="IPR006700">
    <property type="entry name" value="RsmE"/>
</dbReference>
<evidence type="ECO:0000256" key="7">
    <source>
        <dbReference type="ARBA" id="ARBA00022603"/>
    </source>
</evidence>
<organism evidence="15 16">
    <name type="scientific">Ventosimonas gracilis</name>
    <dbReference type="NCBI Taxonomy" id="1680762"/>
    <lineage>
        <taxon>Bacteria</taxon>
        <taxon>Pseudomonadati</taxon>
        <taxon>Pseudomonadota</taxon>
        <taxon>Gammaproteobacteria</taxon>
        <taxon>Pseudomonadales</taxon>
        <taxon>Ventosimonadaceae</taxon>
        <taxon>Ventosimonas</taxon>
    </lineage>
</organism>
<dbReference type="SUPFAM" id="SSF75217">
    <property type="entry name" value="alpha/beta knot"/>
    <property type="match status" value="1"/>
</dbReference>
<feature type="domain" description="Ribosomal RNA small subunit methyltransferase E methyltransferase" evidence="13">
    <location>
        <begin position="74"/>
        <end position="232"/>
    </location>
</feature>
<evidence type="ECO:0000256" key="1">
    <source>
        <dbReference type="ARBA" id="ARBA00004496"/>
    </source>
</evidence>
<dbReference type="Pfam" id="PF04452">
    <property type="entry name" value="Methyltrans_RNA"/>
    <property type="match status" value="1"/>
</dbReference>
<evidence type="ECO:0000256" key="9">
    <source>
        <dbReference type="ARBA" id="ARBA00022691"/>
    </source>
</evidence>
<gene>
    <name evidence="15" type="ORF">AXE65_05680</name>
</gene>
<name>A0A139SNX3_9GAMM</name>
<comment type="similarity">
    <text evidence="2 12">Belongs to the RNA methyltransferase RsmE family.</text>
</comment>
<dbReference type="InterPro" id="IPR015947">
    <property type="entry name" value="PUA-like_sf"/>
</dbReference>
<evidence type="ECO:0000256" key="5">
    <source>
        <dbReference type="ARBA" id="ARBA00022490"/>
    </source>
</evidence>
<dbReference type="PANTHER" id="PTHR30027">
    <property type="entry name" value="RIBOSOMAL RNA SMALL SUBUNIT METHYLTRANSFERASE E"/>
    <property type="match status" value="1"/>
</dbReference>
<dbReference type="NCBIfam" id="NF008692">
    <property type="entry name" value="PRK11713.1-5"/>
    <property type="match status" value="1"/>
</dbReference>
<dbReference type="InterPro" id="IPR046887">
    <property type="entry name" value="RsmE_PUA-like"/>
</dbReference>
<dbReference type="InterPro" id="IPR029028">
    <property type="entry name" value="Alpha/beta_knot_MTases"/>
</dbReference>
<comment type="function">
    <text evidence="10 12">Specifically methylates the N3 position of the uracil ring of uridine 1498 (m3U1498) in 16S rRNA. Acts on the fully assembled 30S ribosomal subunit.</text>
</comment>